<keyword evidence="20" id="KW-1185">Reference proteome</keyword>
<keyword evidence="5" id="KW-0645">Protease</keyword>
<evidence type="ECO:0000256" key="5">
    <source>
        <dbReference type="ARBA" id="ARBA00022670"/>
    </source>
</evidence>
<dbReference type="InterPro" id="IPR055220">
    <property type="entry name" value="SPRTN_ZBD"/>
</dbReference>
<feature type="compositionally biased region" description="Polar residues" evidence="17">
    <location>
        <begin position="400"/>
        <end position="414"/>
    </location>
</feature>
<evidence type="ECO:0000256" key="14">
    <source>
        <dbReference type="ARBA" id="ARBA00023885"/>
    </source>
</evidence>
<feature type="compositionally biased region" description="Low complexity" evidence="17">
    <location>
        <begin position="477"/>
        <end position="487"/>
    </location>
</feature>
<evidence type="ECO:0000256" key="12">
    <source>
        <dbReference type="ARBA" id="ARBA00023204"/>
    </source>
</evidence>
<evidence type="ECO:0000256" key="7">
    <source>
        <dbReference type="ARBA" id="ARBA00022763"/>
    </source>
</evidence>
<dbReference type="PANTHER" id="PTHR21220:SF0">
    <property type="entry name" value="DNA-DEPENDENT METALLOPROTEASE SPRTN"/>
    <property type="match status" value="1"/>
</dbReference>
<dbReference type="Proteomes" id="UP001619887">
    <property type="component" value="Unassembled WGS sequence"/>
</dbReference>
<dbReference type="PROSITE" id="PS51908">
    <property type="entry name" value="ZF_UBZ4"/>
    <property type="match status" value="1"/>
</dbReference>
<evidence type="ECO:0000256" key="1">
    <source>
        <dbReference type="ARBA" id="ARBA00004123"/>
    </source>
</evidence>
<reference evidence="19 20" key="2">
    <citation type="journal article" date="2024" name="G3 (Bethesda)">
        <title>The genome of the cryopelagic Antarctic bald notothen, Trematomus borchgrevinki.</title>
        <authorList>
            <person name="Rayamajhi N."/>
            <person name="Rivera-Colon A.G."/>
            <person name="Minhas B.F."/>
            <person name="Cheng C.C."/>
            <person name="Catchen J.M."/>
        </authorList>
    </citation>
    <scope>NUCLEOTIDE SEQUENCE [LARGE SCALE GENOMIC DNA]</scope>
    <source>
        <strain evidence="19">AGRC-2024</strain>
    </source>
</reference>
<feature type="compositionally biased region" description="Basic and acidic residues" evidence="17">
    <location>
        <begin position="261"/>
        <end position="282"/>
    </location>
</feature>
<sequence length="590" mass="64446">MDEDFMLALRLQEQFDNEYETPTYSSSAFDDEGFEQSSKKRKVEVSGGGVVPYWKPKVQPDRPLSIVDSSWETLDPSPDVRAMFLEFNETFFWGKLNGVEVKWSPRMTLCAGVCSYEGRGGLCSIRLSAPLLKLRPRKDLVQTLLHEMIHALLFVTQNNRDRDGHGPEFCKHMDRINDATGTQISVYHSFHDEVDVYRQHWWKCNGPCQNRKPYFGFVKRAMNRAPSSQDPWWGDHRRTCGGTYTKVKEPEGYGKKGKKGGKQDDKQEGKTDEKASEKKASGNEKPPSTTTVSVSQDIRNLIPFSGKGFQLGGNPQPSPVVPPSPKKLFPPSSPAKSLVPSIRPASSMVQKPLKKKSVGNTRAFININGSPVRISRPHSGSSRSQDVDKNTQRSIEGLFDSTSLRKSTGQSSNPETKRDSPNAAFSASGVIPKQLNNNLTSTASPSKPSHSVVSTGTKGSPVKPSQSKYFSQTNSDGKSGASGSAPASRKRPWDDRGNAPSIYDFFQKALGSDSAAPRELGKTKSPAMQQRTATATSSASSSTSSLPGMLTFTPTSSSSSSSSALTVSCPVCQTQVPESDINQHLDSCLS</sequence>
<evidence type="ECO:0000256" key="9">
    <source>
        <dbReference type="ARBA" id="ARBA00022801"/>
    </source>
</evidence>
<keyword evidence="7 16" id="KW-0227">DNA damage</keyword>
<feature type="compositionally biased region" description="Low complexity" evidence="17">
    <location>
        <begin position="532"/>
        <end position="545"/>
    </location>
</feature>
<comment type="caution">
    <text evidence="19">The sequence shown here is derived from an EMBL/GenBank/DDBJ whole genome shotgun (WGS) entry which is preliminary data.</text>
</comment>
<keyword evidence="11" id="KW-0482">Metalloprotease</keyword>
<feature type="domain" description="UBZ4-type" evidence="18">
    <location>
        <begin position="566"/>
        <end position="590"/>
    </location>
</feature>
<keyword evidence="8 16" id="KW-0863">Zinc-finger</keyword>
<feature type="compositionally biased region" description="Low complexity" evidence="17">
    <location>
        <begin position="326"/>
        <end position="337"/>
    </location>
</feature>
<evidence type="ECO:0000313" key="19">
    <source>
        <dbReference type="EMBL" id="KAL3052198.1"/>
    </source>
</evidence>
<keyword evidence="10" id="KW-0862">Zinc</keyword>
<evidence type="ECO:0000256" key="11">
    <source>
        <dbReference type="ARBA" id="ARBA00023049"/>
    </source>
</evidence>
<keyword evidence="13" id="KW-0539">Nucleus</keyword>
<dbReference type="EMBL" id="JBIYXZ010002079">
    <property type="protein sequence ID" value="KAL3052198.1"/>
    <property type="molecule type" value="Genomic_DNA"/>
</dbReference>
<organism evidence="19 20">
    <name type="scientific">Pagothenia borchgrevinki</name>
    <name type="common">Bald rockcod</name>
    <name type="synonym">Trematomus borchgrevinki</name>
    <dbReference type="NCBI Taxonomy" id="8213"/>
    <lineage>
        <taxon>Eukaryota</taxon>
        <taxon>Metazoa</taxon>
        <taxon>Chordata</taxon>
        <taxon>Craniata</taxon>
        <taxon>Vertebrata</taxon>
        <taxon>Euteleostomi</taxon>
        <taxon>Actinopterygii</taxon>
        <taxon>Neopterygii</taxon>
        <taxon>Teleostei</taxon>
        <taxon>Neoteleostei</taxon>
        <taxon>Acanthomorphata</taxon>
        <taxon>Eupercaria</taxon>
        <taxon>Perciformes</taxon>
        <taxon>Notothenioidei</taxon>
        <taxon>Nototheniidae</taxon>
        <taxon>Pagothenia</taxon>
    </lineage>
</organism>
<accession>A0ABD2GES8</accession>
<feature type="region of interest" description="Disordered" evidence="17">
    <location>
        <begin position="243"/>
        <end position="500"/>
    </location>
</feature>
<gene>
    <name evidence="19" type="ORF">OYC64_004867</name>
</gene>
<dbReference type="Pfam" id="PF10263">
    <property type="entry name" value="SprT-like"/>
    <property type="match status" value="1"/>
</dbReference>
<dbReference type="InterPro" id="IPR006642">
    <property type="entry name" value="Rad18_UBZ4"/>
</dbReference>
<reference evidence="19 20" key="1">
    <citation type="journal article" date="2022" name="G3 (Bethesda)">
        <title>Evaluating Illumina-, Nanopore-, and PacBio-based genome assembly strategies with the bald notothen, Trematomus borchgrevinki.</title>
        <authorList>
            <person name="Rayamajhi N."/>
            <person name="Cheng C.C."/>
            <person name="Catchen J.M."/>
        </authorList>
    </citation>
    <scope>NUCLEOTIDE SEQUENCE [LARGE SCALE GENOMIC DNA]</scope>
    <source>
        <strain evidence="19">AGRC-2024</strain>
    </source>
</reference>
<dbReference type="GO" id="GO:0005634">
    <property type="term" value="C:nucleus"/>
    <property type="evidence" value="ECO:0007669"/>
    <property type="project" value="UniProtKB-SubCell"/>
</dbReference>
<dbReference type="FunFam" id="3.30.160.60:FF:000331">
    <property type="entry name" value="E3 ubiquitin-protein ligase RAD18"/>
    <property type="match status" value="1"/>
</dbReference>
<dbReference type="SMART" id="SM00734">
    <property type="entry name" value="ZnF_Rad18"/>
    <property type="match status" value="1"/>
</dbReference>
<evidence type="ECO:0000256" key="3">
    <source>
        <dbReference type="ARBA" id="ARBA00010724"/>
    </source>
</evidence>
<dbReference type="Gene3D" id="3.30.160.60">
    <property type="entry name" value="Classic Zinc Finger"/>
    <property type="match status" value="1"/>
</dbReference>
<evidence type="ECO:0000256" key="15">
    <source>
        <dbReference type="ARBA" id="ARBA00030396"/>
    </source>
</evidence>
<name>A0ABD2GES8_PAGBO</name>
<dbReference type="SMART" id="SM00731">
    <property type="entry name" value="SprT"/>
    <property type="match status" value="1"/>
</dbReference>
<evidence type="ECO:0000256" key="17">
    <source>
        <dbReference type="SAM" id="MobiDB-lite"/>
    </source>
</evidence>
<dbReference type="InterPro" id="IPR044245">
    <property type="entry name" value="Spartan"/>
</dbReference>
<evidence type="ECO:0000313" key="20">
    <source>
        <dbReference type="Proteomes" id="UP001619887"/>
    </source>
</evidence>
<evidence type="ECO:0000256" key="4">
    <source>
        <dbReference type="ARBA" id="ARBA00022454"/>
    </source>
</evidence>
<dbReference type="AlphaFoldDB" id="A0ABD2GES8"/>
<feature type="compositionally biased region" description="Polar residues" evidence="17">
    <location>
        <begin position="434"/>
        <end position="476"/>
    </location>
</feature>
<evidence type="ECO:0000256" key="2">
    <source>
        <dbReference type="ARBA" id="ARBA00004286"/>
    </source>
</evidence>
<dbReference type="GO" id="GO:0008270">
    <property type="term" value="F:zinc ion binding"/>
    <property type="evidence" value="ECO:0007669"/>
    <property type="project" value="UniProtKB-KW"/>
</dbReference>
<evidence type="ECO:0000256" key="6">
    <source>
        <dbReference type="ARBA" id="ARBA00022723"/>
    </source>
</evidence>
<feature type="region of interest" description="Disordered" evidence="17">
    <location>
        <begin position="513"/>
        <end position="564"/>
    </location>
</feature>
<keyword evidence="6" id="KW-0479">Metal-binding</keyword>
<dbReference type="InterPro" id="IPR006640">
    <property type="entry name" value="SprT-like_domain"/>
</dbReference>
<evidence type="ECO:0000256" key="8">
    <source>
        <dbReference type="ARBA" id="ARBA00022771"/>
    </source>
</evidence>
<dbReference type="GO" id="GO:0008237">
    <property type="term" value="F:metallopeptidase activity"/>
    <property type="evidence" value="ECO:0007669"/>
    <property type="project" value="UniProtKB-KW"/>
</dbReference>
<evidence type="ECO:0000256" key="10">
    <source>
        <dbReference type="ARBA" id="ARBA00022833"/>
    </source>
</evidence>
<dbReference type="GO" id="GO:0005694">
    <property type="term" value="C:chromosome"/>
    <property type="evidence" value="ECO:0007669"/>
    <property type="project" value="UniProtKB-SubCell"/>
</dbReference>
<keyword evidence="12 16" id="KW-0234">DNA repair</keyword>
<dbReference type="PANTHER" id="PTHR21220">
    <property type="entry name" value="DNA-DEPENDENT METALLOPROTEASE SPRTN"/>
    <property type="match status" value="1"/>
</dbReference>
<feature type="compositionally biased region" description="Polar residues" evidence="17">
    <location>
        <begin position="286"/>
        <end position="298"/>
    </location>
</feature>
<protein>
    <recommendedName>
        <fullName evidence="14">DNA-dependent metalloprotease SPRTN</fullName>
    </recommendedName>
    <alternativeName>
        <fullName evidence="15">Protein with SprT-like domain at the N terminus</fullName>
    </alternativeName>
</protein>
<evidence type="ECO:0000256" key="16">
    <source>
        <dbReference type="PROSITE-ProRule" id="PRU01256"/>
    </source>
</evidence>
<feature type="compositionally biased region" description="Pro residues" evidence="17">
    <location>
        <begin position="316"/>
        <end position="325"/>
    </location>
</feature>
<comment type="subcellular location">
    <subcellularLocation>
        <location evidence="2">Chromosome</location>
    </subcellularLocation>
    <subcellularLocation>
        <location evidence="1">Nucleus</location>
    </subcellularLocation>
</comment>
<dbReference type="GO" id="GO:0006281">
    <property type="term" value="P:DNA repair"/>
    <property type="evidence" value="ECO:0007669"/>
    <property type="project" value="UniProtKB-KW"/>
</dbReference>
<dbReference type="Pfam" id="PF22934">
    <property type="entry name" value="SPRTN_ZBD"/>
    <property type="match status" value="1"/>
</dbReference>
<keyword evidence="9" id="KW-0378">Hydrolase</keyword>
<proteinExistence type="inferred from homology"/>
<comment type="similarity">
    <text evidence="3">Belongs to the Spartan family.</text>
</comment>
<evidence type="ECO:0000256" key="13">
    <source>
        <dbReference type="ARBA" id="ARBA00023242"/>
    </source>
</evidence>
<dbReference type="GO" id="GO:0006508">
    <property type="term" value="P:proteolysis"/>
    <property type="evidence" value="ECO:0007669"/>
    <property type="project" value="UniProtKB-KW"/>
</dbReference>
<evidence type="ECO:0000259" key="18">
    <source>
        <dbReference type="PROSITE" id="PS51908"/>
    </source>
</evidence>
<keyword evidence="4" id="KW-0158">Chromosome</keyword>